<proteinExistence type="predicted"/>
<dbReference type="InterPro" id="IPR005532">
    <property type="entry name" value="SUMF_dom"/>
</dbReference>
<evidence type="ECO:0000259" key="1">
    <source>
        <dbReference type="Pfam" id="PF03781"/>
    </source>
</evidence>
<dbReference type="Pfam" id="PF03781">
    <property type="entry name" value="FGE-sulfatase"/>
    <property type="match status" value="1"/>
</dbReference>
<evidence type="ECO:0000313" key="2">
    <source>
        <dbReference type="EMBL" id="MCX2720978.1"/>
    </source>
</evidence>
<name>A0ABT3QVM2_9HYPH</name>
<evidence type="ECO:0000313" key="3">
    <source>
        <dbReference type="Proteomes" id="UP001300261"/>
    </source>
</evidence>
<comment type="caution">
    <text evidence="2">The sequence shown here is derived from an EMBL/GenBank/DDBJ whole genome shotgun (WGS) entry which is preliminary data.</text>
</comment>
<dbReference type="InterPro" id="IPR051043">
    <property type="entry name" value="Sulfatase_Mod_Factor_Kinase"/>
</dbReference>
<protein>
    <submittedName>
        <fullName evidence="2">Formylglycine-generating enzyme family protein</fullName>
    </submittedName>
</protein>
<dbReference type="EMBL" id="JAPEVI010000001">
    <property type="protein sequence ID" value="MCX2720978.1"/>
    <property type="molecule type" value="Genomic_DNA"/>
</dbReference>
<feature type="domain" description="Sulfatase-modifying factor enzyme-like" evidence="1">
    <location>
        <begin position="36"/>
        <end position="327"/>
    </location>
</feature>
<gene>
    <name evidence="2" type="ORF">ON753_00950</name>
</gene>
<sequence length="331" mass="35889">MEALLRLPGIMLVIAALSTHVVWAGMPDGPAVNLTLIEIPGGTFAMGSEQHHVEEGPVREVTVASFRLSATEVTNAQFRAFVEATGYITTAERTLDPAEHPTWPPELLKPGSMVFRMPDQVAGTADIGRWSYVAGANWRSPEGPGSSIDGRDEFPVVQVSHEDAAAFAAWAGGRLPTEAEWENAARGGIDGAEFTWGETYDPEEGWKANSWQGVFPAYDSSEDGFHGIAPVASFPPNGYGLHDMAGNVWEHVADWYVPMHPDQNQTDPHGPPRELAAHFSDPSTGARHVIKGGSWLCAPNFCYRYRPAARQGQEQGLGTNHIGFRVAFDAD</sequence>
<reference evidence="2 3" key="1">
    <citation type="journal article" date="2016" name="Int. J. Syst. Evol. Microbiol.">
        <title>Labrenzia salina sp. nov., isolated from the rhizosphere of the halophyte Arthrocnemum macrostachyum.</title>
        <authorList>
            <person name="Camacho M."/>
            <person name="Redondo-Gomez S."/>
            <person name="Rodriguez-Llorente I."/>
            <person name="Rohde M."/>
            <person name="Sproer C."/>
            <person name="Schumann P."/>
            <person name="Klenk H.P."/>
            <person name="Montero-Calasanz M.D.C."/>
        </authorList>
    </citation>
    <scope>NUCLEOTIDE SEQUENCE [LARGE SCALE GENOMIC DNA]</scope>
    <source>
        <strain evidence="2 3">DSM 29163</strain>
    </source>
</reference>
<dbReference type="InterPro" id="IPR042095">
    <property type="entry name" value="SUMF_sf"/>
</dbReference>
<accession>A0ABT3QVM2</accession>
<dbReference type="PANTHER" id="PTHR23150:SF19">
    <property type="entry name" value="FORMYLGLYCINE-GENERATING ENZYME"/>
    <property type="match status" value="1"/>
</dbReference>
<keyword evidence="3" id="KW-1185">Reference proteome</keyword>
<dbReference type="SUPFAM" id="SSF56436">
    <property type="entry name" value="C-type lectin-like"/>
    <property type="match status" value="1"/>
</dbReference>
<dbReference type="Proteomes" id="UP001300261">
    <property type="component" value="Unassembled WGS sequence"/>
</dbReference>
<organism evidence="2 3">
    <name type="scientific">Roseibium salinum</name>
    <dbReference type="NCBI Taxonomy" id="1604349"/>
    <lineage>
        <taxon>Bacteria</taxon>
        <taxon>Pseudomonadati</taxon>
        <taxon>Pseudomonadota</taxon>
        <taxon>Alphaproteobacteria</taxon>
        <taxon>Hyphomicrobiales</taxon>
        <taxon>Stappiaceae</taxon>
        <taxon>Roseibium</taxon>
    </lineage>
</organism>
<dbReference type="RefSeq" id="WP_265960673.1">
    <property type="nucleotide sequence ID" value="NZ_JAPEVI010000001.1"/>
</dbReference>
<dbReference type="PANTHER" id="PTHR23150">
    <property type="entry name" value="SULFATASE MODIFYING FACTOR 1, 2"/>
    <property type="match status" value="1"/>
</dbReference>
<dbReference type="Gene3D" id="3.90.1580.10">
    <property type="entry name" value="paralog of FGE (formylglycine-generating enzyme)"/>
    <property type="match status" value="1"/>
</dbReference>
<dbReference type="InterPro" id="IPR016187">
    <property type="entry name" value="CTDL_fold"/>
</dbReference>